<dbReference type="AlphaFoldDB" id="A0A194VSQ0"/>
<feature type="transmembrane region" description="Helical" evidence="7">
    <location>
        <begin position="398"/>
        <end position="417"/>
    </location>
</feature>
<evidence type="ECO:0000256" key="7">
    <source>
        <dbReference type="SAM" id="Phobius"/>
    </source>
</evidence>
<keyword evidence="4 7" id="KW-1133">Transmembrane helix</keyword>
<evidence type="ECO:0000259" key="8">
    <source>
        <dbReference type="PROSITE" id="PS50850"/>
    </source>
</evidence>
<sequence length="583" mass="63216">MAATSEPTDGIMTPIELEAMGVPSNTTASSIRNSSTYNASENGLPLESDADKAAEYNRKEHELTFWEAIKLHYPALLWALVVNLATVCQGLDGQVVGALVGIESFKQHYGVAFDNEIIIQAHWLGAFNYAGKAGSIVGAFCAGIAYERLGVRLVIALCSALSIASVSIQFFAHHPLQLVIGLVLNGCATSFYVVCATAYVSEVCPLVLRGFAASAINALLVAGQLIGSAVLKIGNSIDSEWGYKFPLASQWPLPVIMLLFTLTPYLPNPPFWLSKRGEYKAAERSIQRLATRDVDPTFKLAFIRETLRLEGEAKDGARPSLWECFHGADRRRLIICVMAYAIQALIGAVLFHDFAVYFFELAGLSANDAFSMNIGVNAIGFMGACAAWWFLQFLGRRSAYIWGCAILATLQGFIGILDLIPRPAAGSGTSPSSWGQSALAVACNLVYDVTVGPYCFVLLSEVSSARLRGMNIGLATMVYQGTAIGFAIAVPFLINEDQAAMGGKIAFIFAGLGGLCTLYCFFCLPETKDRTFEELDHMFAAGLPSRKFEEFEMQHSREVAVVEGEANEQEDGMQPRRSLSRVD</sequence>
<keyword evidence="5 7" id="KW-0472">Membrane</keyword>
<evidence type="ECO:0000256" key="6">
    <source>
        <dbReference type="SAM" id="MobiDB-lite"/>
    </source>
</evidence>
<evidence type="ECO:0000313" key="10">
    <source>
        <dbReference type="Proteomes" id="UP000078559"/>
    </source>
</evidence>
<dbReference type="PANTHER" id="PTHR48022">
    <property type="entry name" value="PLASTIDIC GLUCOSE TRANSPORTER 4"/>
    <property type="match status" value="1"/>
</dbReference>
<feature type="transmembrane region" description="Helical" evidence="7">
    <location>
        <begin position="505"/>
        <end position="524"/>
    </location>
</feature>
<proteinExistence type="inferred from homology"/>
<dbReference type="FunFam" id="1.20.1250.20:FF:000078">
    <property type="entry name" value="MFS maltose transporter, putative"/>
    <property type="match status" value="1"/>
</dbReference>
<feature type="transmembrane region" description="Helical" evidence="7">
    <location>
        <begin position="211"/>
        <end position="231"/>
    </location>
</feature>
<gene>
    <name evidence="9" type="ORF">VM1G_11472</name>
</gene>
<evidence type="ECO:0000256" key="4">
    <source>
        <dbReference type="ARBA" id="ARBA00022989"/>
    </source>
</evidence>
<dbReference type="Pfam" id="PF00083">
    <property type="entry name" value="Sugar_tr"/>
    <property type="match status" value="1"/>
</dbReference>
<keyword evidence="10" id="KW-1185">Reference proteome</keyword>
<feature type="transmembrane region" description="Helical" evidence="7">
    <location>
        <begin position="251"/>
        <end position="267"/>
    </location>
</feature>
<dbReference type="Proteomes" id="UP000078559">
    <property type="component" value="Chromosome 3"/>
</dbReference>
<dbReference type="Gene3D" id="1.20.1250.20">
    <property type="entry name" value="MFS general substrate transporter like domains"/>
    <property type="match status" value="1"/>
</dbReference>
<dbReference type="PANTHER" id="PTHR48022:SF71">
    <property type="entry name" value="ALPHA-GLUCOSIDE TRANSPORTER, PUTATIVE (AFU_ORTHOLOGUE AFUA_4G02650)-RELATED"/>
    <property type="match status" value="1"/>
</dbReference>
<dbReference type="SUPFAM" id="SSF103473">
    <property type="entry name" value="MFS general substrate transporter"/>
    <property type="match status" value="1"/>
</dbReference>
<feature type="transmembrane region" description="Helical" evidence="7">
    <location>
        <begin position="153"/>
        <end position="172"/>
    </location>
</feature>
<dbReference type="GO" id="GO:0016020">
    <property type="term" value="C:membrane"/>
    <property type="evidence" value="ECO:0007669"/>
    <property type="project" value="UniProtKB-SubCell"/>
</dbReference>
<evidence type="ECO:0000256" key="3">
    <source>
        <dbReference type="ARBA" id="ARBA00022692"/>
    </source>
</evidence>
<feature type="transmembrane region" description="Helical" evidence="7">
    <location>
        <begin position="370"/>
        <end position="391"/>
    </location>
</feature>
<feature type="compositionally biased region" description="Polar residues" evidence="6">
    <location>
        <begin position="25"/>
        <end position="41"/>
    </location>
</feature>
<feature type="transmembrane region" description="Helical" evidence="7">
    <location>
        <begin position="471"/>
        <end position="493"/>
    </location>
</feature>
<organism evidence="9 10">
    <name type="scientific">Cytospora mali</name>
    <name type="common">Apple Valsa canker fungus</name>
    <name type="synonym">Valsa mali</name>
    <dbReference type="NCBI Taxonomy" id="578113"/>
    <lineage>
        <taxon>Eukaryota</taxon>
        <taxon>Fungi</taxon>
        <taxon>Dikarya</taxon>
        <taxon>Ascomycota</taxon>
        <taxon>Pezizomycotina</taxon>
        <taxon>Sordariomycetes</taxon>
        <taxon>Sordariomycetidae</taxon>
        <taxon>Diaporthales</taxon>
        <taxon>Cytosporaceae</taxon>
        <taxon>Cytospora</taxon>
    </lineage>
</organism>
<name>A0A194VSQ0_CYTMA</name>
<comment type="similarity">
    <text evidence="2">Belongs to the major facilitator superfamily. Sugar transporter (TC 2.A.1.1) family.</text>
</comment>
<protein>
    <submittedName>
        <fullName evidence="9">Maltose permease MAL31</fullName>
    </submittedName>
</protein>
<feature type="transmembrane region" description="Helical" evidence="7">
    <location>
        <begin position="333"/>
        <end position="358"/>
    </location>
</feature>
<dbReference type="OrthoDB" id="6612291at2759"/>
<feature type="domain" description="Major facilitator superfamily (MFS) profile" evidence="8">
    <location>
        <begin position="78"/>
        <end position="528"/>
    </location>
</feature>
<dbReference type="EMBL" id="CM003100">
    <property type="protein sequence ID" value="KUI67229.1"/>
    <property type="molecule type" value="Genomic_DNA"/>
</dbReference>
<dbReference type="InterPro" id="IPR005828">
    <property type="entry name" value="MFS_sugar_transport-like"/>
</dbReference>
<dbReference type="InterPro" id="IPR036259">
    <property type="entry name" value="MFS_trans_sf"/>
</dbReference>
<evidence type="ECO:0000256" key="1">
    <source>
        <dbReference type="ARBA" id="ARBA00004141"/>
    </source>
</evidence>
<feature type="transmembrane region" description="Helical" evidence="7">
    <location>
        <begin position="437"/>
        <end position="459"/>
    </location>
</feature>
<dbReference type="GO" id="GO:0005351">
    <property type="term" value="F:carbohydrate:proton symporter activity"/>
    <property type="evidence" value="ECO:0007669"/>
    <property type="project" value="TreeGrafter"/>
</dbReference>
<dbReference type="PROSITE" id="PS50850">
    <property type="entry name" value="MFS"/>
    <property type="match status" value="1"/>
</dbReference>
<reference evidence="9" key="1">
    <citation type="submission" date="2014-12" db="EMBL/GenBank/DDBJ databases">
        <title>Genome Sequence of Valsa Canker Pathogens Uncovers a Specific Adaption of Colonization on Woody Bark.</title>
        <authorList>
            <person name="Yin Z."/>
            <person name="Liu H."/>
            <person name="Gao X."/>
            <person name="Li Z."/>
            <person name="Song N."/>
            <person name="Ke X."/>
            <person name="Dai Q."/>
            <person name="Wu Y."/>
            <person name="Sun Y."/>
            <person name="Xu J.-R."/>
            <person name="Kang Z.K."/>
            <person name="Wang L."/>
            <person name="Huang L."/>
        </authorList>
    </citation>
    <scope>NUCLEOTIDE SEQUENCE [LARGE SCALE GENOMIC DNA]</scope>
    <source>
        <strain evidence="9">03-8</strain>
    </source>
</reference>
<accession>A0A194VSQ0</accession>
<evidence type="ECO:0000256" key="2">
    <source>
        <dbReference type="ARBA" id="ARBA00010992"/>
    </source>
</evidence>
<evidence type="ECO:0000256" key="5">
    <source>
        <dbReference type="ARBA" id="ARBA00023136"/>
    </source>
</evidence>
<keyword evidence="3 7" id="KW-0812">Transmembrane</keyword>
<dbReference type="InterPro" id="IPR050360">
    <property type="entry name" value="MFS_Sugar_Transporters"/>
</dbReference>
<evidence type="ECO:0000313" key="9">
    <source>
        <dbReference type="EMBL" id="KUI67229.1"/>
    </source>
</evidence>
<feature type="region of interest" description="Disordered" evidence="6">
    <location>
        <begin position="25"/>
        <end position="45"/>
    </location>
</feature>
<comment type="subcellular location">
    <subcellularLocation>
        <location evidence="1">Membrane</location>
        <topology evidence="1">Multi-pass membrane protein</topology>
    </subcellularLocation>
</comment>
<feature type="region of interest" description="Disordered" evidence="6">
    <location>
        <begin position="562"/>
        <end position="583"/>
    </location>
</feature>
<dbReference type="SMR" id="A0A194VSQ0"/>
<feature type="transmembrane region" description="Helical" evidence="7">
    <location>
        <begin position="178"/>
        <end position="199"/>
    </location>
</feature>
<dbReference type="InterPro" id="IPR020846">
    <property type="entry name" value="MFS_dom"/>
</dbReference>